<dbReference type="Gene3D" id="3.40.50.1820">
    <property type="entry name" value="alpha/beta hydrolase"/>
    <property type="match status" value="1"/>
</dbReference>
<accession>A0ABS4BC52</accession>
<comment type="caution">
    <text evidence="1">The sequence shown here is derived from an EMBL/GenBank/DDBJ whole genome shotgun (WGS) entry which is preliminary data.</text>
</comment>
<gene>
    <name evidence="1" type="ORF">J6595_00780</name>
</gene>
<dbReference type="InterPro" id="IPR029058">
    <property type="entry name" value="AB_hydrolase_fold"/>
</dbReference>
<dbReference type="Pfam" id="PF06821">
    <property type="entry name" value="Ser_hydrolase"/>
    <property type="match status" value="1"/>
</dbReference>
<reference evidence="1 2" key="1">
    <citation type="submission" date="2021-04" db="EMBL/GenBank/DDBJ databases">
        <title>Whole genome sequence of Jiella sp. KSK16Y-1.</title>
        <authorList>
            <person name="Tuo L."/>
        </authorList>
    </citation>
    <scope>NUCLEOTIDE SEQUENCE [LARGE SCALE GENOMIC DNA]</scope>
    <source>
        <strain evidence="1 2">KSK16Y-1</strain>
    </source>
</reference>
<dbReference type="SUPFAM" id="SSF53474">
    <property type="entry name" value="alpha/beta-Hydrolases"/>
    <property type="match status" value="1"/>
</dbReference>
<evidence type="ECO:0000313" key="2">
    <source>
        <dbReference type="Proteomes" id="UP000678276"/>
    </source>
</evidence>
<organism evidence="1 2">
    <name type="scientific">Jiella mangrovi</name>
    <dbReference type="NCBI Taxonomy" id="2821407"/>
    <lineage>
        <taxon>Bacteria</taxon>
        <taxon>Pseudomonadati</taxon>
        <taxon>Pseudomonadota</taxon>
        <taxon>Alphaproteobacteria</taxon>
        <taxon>Hyphomicrobiales</taxon>
        <taxon>Aurantimonadaceae</taxon>
        <taxon>Jiella</taxon>
    </lineage>
</organism>
<dbReference type="EMBL" id="JAGJCF010000001">
    <property type="protein sequence ID" value="MBP0614122.1"/>
    <property type="molecule type" value="Genomic_DNA"/>
</dbReference>
<dbReference type="GO" id="GO:0016787">
    <property type="term" value="F:hydrolase activity"/>
    <property type="evidence" value="ECO:0007669"/>
    <property type="project" value="UniProtKB-KW"/>
</dbReference>
<proteinExistence type="predicted"/>
<dbReference type="RefSeq" id="WP_209592524.1">
    <property type="nucleotide sequence ID" value="NZ_JAGJCF010000001.1"/>
</dbReference>
<keyword evidence="1" id="KW-0378">Hydrolase</keyword>
<dbReference type="Proteomes" id="UP000678276">
    <property type="component" value="Unassembled WGS sequence"/>
</dbReference>
<protein>
    <submittedName>
        <fullName evidence="1">Serine hydrolase family protein</fullName>
    </submittedName>
</protein>
<name>A0ABS4BC52_9HYPH</name>
<dbReference type="PANTHER" id="PTHR15394">
    <property type="entry name" value="SERINE HYDROLASE RBBP9"/>
    <property type="match status" value="1"/>
</dbReference>
<dbReference type="InterPro" id="IPR010662">
    <property type="entry name" value="RBBP9/YdeN"/>
</dbReference>
<sequence length="198" mass="21378">MAKGRVVVLHGAHGGPDTNWFPWLHAELERNGTDVVRPRFPTPEGQSIDAWMAAYAEAVPHSVKGTILVGHSLGAAMALRVIERATEPFAGLFLAAPFAGALGLPDYDPINASFFAEPFEWKTIRQLRGTSCCCWAGDDDPYVPLARSQEVADHLGVPLKVVAGGGHLNDETGFASFPSLRDALLSALRNEHKAPEER</sequence>
<dbReference type="PANTHER" id="PTHR15394:SF3">
    <property type="entry name" value="SERINE HYDROLASE RBBP9"/>
    <property type="match status" value="1"/>
</dbReference>
<keyword evidence="2" id="KW-1185">Reference proteome</keyword>
<evidence type="ECO:0000313" key="1">
    <source>
        <dbReference type="EMBL" id="MBP0614122.1"/>
    </source>
</evidence>